<comment type="caution">
    <text evidence="1">The sequence shown here is derived from an EMBL/GenBank/DDBJ whole genome shotgun (WGS) entry which is preliminary data.</text>
</comment>
<dbReference type="SUPFAM" id="SSF51197">
    <property type="entry name" value="Clavaminate synthase-like"/>
    <property type="match status" value="1"/>
</dbReference>
<dbReference type="GO" id="GO:0005506">
    <property type="term" value="F:iron ion binding"/>
    <property type="evidence" value="ECO:0007669"/>
    <property type="project" value="UniProtKB-ARBA"/>
</dbReference>
<dbReference type="AlphaFoldDB" id="A0A6N9TER3"/>
<dbReference type="Proteomes" id="UP000471381">
    <property type="component" value="Unassembled WGS sequence"/>
</dbReference>
<dbReference type="EMBL" id="JAAAWO010000005">
    <property type="protein sequence ID" value="NDW15650.1"/>
    <property type="molecule type" value="Genomic_DNA"/>
</dbReference>
<name>A0A6N9TER3_9ALTE</name>
<proteinExistence type="predicted"/>
<accession>A0A6N9TER3</accession>
<gene>
    <name evidence="1" type="ORF">GTQ48_08950</name>
</gene>
<dbReference type="InterPro" id="IPR008775">
    <property type="entry name" value="Phytyl_CoA_dOase-like"/>
</dbReference>
<sequence length="264" mass="30957">MTLDAQFNECGFIILRDFFNNEEITQIATHVDRIYETWVKKNEQAIYDYRLVNMHSLTSPKYFNDTPHQRVNFFSAIAPFKLTSVLDNIFGEGLYFHNTQLFFNPSNNQRLTYWHRDMQFSDIEDNAQRDEQHSILNLHVRIPLVDEKGLELVPGSHKRWDTEQERNVRFELGGRKNSDDLPDSLMMNLARGDVLIFDGQMLHRGVYKHNPIRKAFDVCVGKYHSISSCFLDPQVLPTEEEMAHINNNGWYTLAREVSAKIVKK</sequence>
<dbReference type="Gene3D" id="2.60.120.620">
    <property type="entry name" value="q2cbj1_9rhob like domain"/>
    <property type="match status" value="1"/>
</dbReference>
<keyword evidence="1" id="KW-0560">Oxidoreductase</keyword>
<dbReference type="PANTHER" id="PTHR20883:SF14">
    <property type="entry name" value="PHYTANOYL-COA DIOXYGENASE"/>
    <property type="match status" value="1"/>
</dbReference>
<dbReference type="GO" id="GO:0016706">
    <property type="term" value="F:2-oxoglutarate-dependent dioxygenase activity"/>
    <property type="evidence" value="ECO:0007669"/>
    <property type="project" value="UniProtKB-ARBA"/>
</dbReference>
<dbReference type="PANTHER" id="PTHR20883">
    <property type="entry name" value="PHYTANOYL-COA DIOXYGENASE DOMAIN CONTAINING 1"/>
    <property type="match status" value="1"/>
</dbReference>
<organism evidence="1 2">
    <name type="scientific">Alteromonas genovensis</name>
    <dbReference type="NCBI Taxonomy" id="471225"/>
    <lineage>
        <taxon>Bacteria</taxon>
        <taxon>Pseudomonadati</taxon>
        <taxon>Pseudomonadota</taxon>
        <taxon>Gammaproteobacteria</taxon>
        <taxon>Alteromonadales</taxon>
        <taxon>Alteromonadaceae</taxon>
        <taxon>Alteromonas/Salinimonas group</taxon>
        <taxon>Alteromonas</taxon>
    </lineage>
</organism>
<dbReference type="RefSeq" id="WP_163106373.1">
    <property type="nucleotide sequence ID" value="NZ_JAAAWO010000005.1"/>
</dbReference>
<dbReference type="Pfam" id="PF05721">
    <property type="entry name" value="PhyH"/>
    <property type="match status" value="1"/>
</dbReference>
<reference evidence="1 2" key="1">
    <citation type="submission" date="2020-01" db="EMBL/GenBank/DDBJ databases">
        <title>Genomes of bacteria type strains.</title>
        <authorList>
            <person name="Chen J."/>
            <person name="Zhu S."/>
            <person name="Yang J."/>
        </authorList>
    </citation>
    <scope>NUCLEOTIDE SEQUENCE [LARGE SCALE GENOMIC DNA]</scope>
    <source>
        <strain evidence="1 2">LMG 24078</strain>
    </source>
</reference>
<keyword evidence="2" id="KW-1185">Reference proteome</keyword>
<evidence type="ECO:0000313" key="1">
    <source>
        <dbReference type="EMBL" id="NDW15650.1"/>
    </source>
</evidence>
<keyword evidence="1" id="KW-0223">Dioxygenase</keyword>
<evidence type="ECO:0000313" key="2">
    <source>
        <dbReference type="Proteomes" id="UP000471381"/>
    </source>
</evidence>
<protein>
    <submittedName>
        <fullName evidence="1">Phytanoyl-CoA dioxygenase</fullName>
    </submittedName>
</protein>